<dbReference type="RefSeq" id="XP_022953646.1">
    <property type="nucleotide sequence ID" value="XM_023097878.1"/>
</dbReference>
<feature type="repeat" description="PPR" evidence="3">
    <location>
        <begin position="226"/>
        <end position="260"/>
    </location>
</feature>
<keyword evidence="4" id="KW-1185">Reference proteome</keyword>
<dbReference type="Pfam" id="PF01535">
    <property type="entry name" value="PPR"/>
    <property type="match status" value="1"/>
</dbReference>
<feature type="repeat" description="PPR" evidence="3">
    <location>
        <begin position="261"/>
        <end position="295"/>
    </location>
</feature>
<dbReference type="KEGG" id="cmos:111456113"/>
<evidence type="ECO:0000313" key="4">
    <source>
        <dbReference type="Proteomes" id="UP000504609"/>
    </source>
</evidence>
<dbReference type="PANTHER" id="PTHR47936">
    <property type="entry name" value="PPR_LONG DOMAIN-CONTAINING PROTEIN"/>
    <property type="match status" value="1"/>
</dbReference>
<evidence type="ECO:0000256" key="1">
    <source>
        <dbReference type="ARBA" id="ARBA00007626"/>
    </source>
</evidence>
<comment type="similarity">
    <text evidence="1">Belongs to the PPR family. P subfamily.</text>
</comment>
<dbReference type="Pfam" id="PF13041">
    <property type="entry name" value="PPR_2"/>
    <property type="match status" value="2"/>
</dbReference>
<name>A0A6J1GNK8_CUCMO</name>
<dbReference type="InterPro" id="IPR011990">
    <property type="entry name" value="TPR-like_helical_dom_sf"/>
</dbReference>
<dbReference type="GO" id="GO:0010019">
    <property type="term" value="P:chloroplast-nucleus signaling pathway"/>
    <property type="evidence" value="ECO:0007669"/>
    <property type="project" value="TreeGrafter"/>
</dbReference>
<dbReference type="GO" id="GO:0009507">
    <property type="term" value="C:chloroplast"/>
    <property type="evidence" value="ECO:0007669"/>
    <property type="project" value="TreeGrafter"/>
</dbReference>
<dbReference type="Gene3D" id="1.25.40.10">
    <property type="entry name" value="Tetratricopeptide repeat domain"/>
    <property type="match status" value="4"/>
</dbReference>
<dbReference type="GeneID" id="111456113"/>
<reference evidence="5" key="1">
    <citation type="submission" date="2025-08" db="UniProtKB">
        <authorList>
            <consortium name="RefSeq"/>
        </authorList>
    </citation>
    <scope>IDENTIFICATION</scope>
    <source>
        <tissue evidence="5">Young leaves</tissue>
    </source>
</reference>
<proteinExistence type="inferred from homology"/>
<accession>A0A6J1GNK8</accession>
<dbReference type="PANTHER" id="PTHR47936:SF1">
    <property type="entry name" value="PENTATRICOPEPTIDE REPEAT-CONTAINING PROTEIN GUN1, CHLOROPLASTIC"/>
    <property type="match status" value="1"/>
</dbReference>
<dbReference type="NCBIfam" id="TIGR00756">
    <property type="entry name" value="PPR"/>
    <property type="match status" value="5"/>
</dbReference>
<feature type="repeat" description="PPR" evidence="3">
    <location>
        <begin position="186"/>
        <end position="220"/>
    </location>
</feature>
<dbReference type="AlphaFoldDB" id="A0A6J1GNK8"/>
<dbReference type="Pfam" id="PF12854">
    <property type="entry name" value="PPR_1"/>
    <property type="match status" value="1"/>
</dbReference>
<dbReference type="GO" id="GO:0031930">
    <property type="term" value="P:mitochondria-nucleus signaling pathway"/>
    <property type="evidence" value="ECO:0007669"/>
    <property type="project" value="TreeGrafter"/>
</dbReference>
<evidence type="ECO:0000256" key="3">
    <source>
        <dbReference type="PROSITE-ProRule" id="PRU00708"/>
    </source>
</evidence>
<gene>
    <name evidence="5" type="primary">LOC111456113</name>
</gene>
<evidence type="ECO:0000256" key="2">
    <source>
        <dbReference type="ARBA" id="ARBA00022737"/>
    </source>
</evidence>
<feature type="repeat" description="PPR" evidence="3">
    <location>
        <begin position="296"/>
        <end position="330"/>
    </location>
</feature>
<dbReference type="PROSITE" id="PS51375">
    <property type="entry name" value="PPR"/>
    <property type="match status" value="5"/>
</dbReference>
<sequence length="365" mass="40852">MSRPAAHNAVHLLRRLGRAGMVDEALAAFSGFDSHTKNTNVRNVIIDLLLKSGRLDSALNVLDEMLLPGSEFRPNHITADIVFTKILKLNESEGRVKEDEIAGLVAEFGEHHVVPNPITLTQLISMLCRSRNTDLAWNVLDDVFMRNGLKDAAPCNALLTGLGKKREFEKMNLLIRKMKDMNIQPNVITFGILINHLCKFRRIDDALEVFDKMKGGKKKARVVAPDAITYNTLIDGLCKAGEIETAHELLNEMVREHLAPNVITINTLVDGMCKHGRISTALEFFREMQQKGLKGNSVTYTVFINAFCKVDDIDKAMKFLDEMSKAGRYPDAIVYYTLICGLARAGRLDDASFITSKLKEVMYLN</sequence>
<dbReference type="FunFam" id="1.25.40.10:FF:000294">
    <property type="entry name" value="Pentatricopeptide repeat-containing protein At1g09900"/>
    <property type="match status" value="1"/>
</dbReference>
<keyword evidence="2" id="KW-0677">Repeat</keyword>
<dbReference type="Proteomes" id="UP000504609">
    <property type="component" value="Unplaced"/>
</dbReference>
<organism evidence="4 5">
    <name type="scientific">Cucurbita moschata</name>
    <name type="common">Winter crookneck squash</name>
    <name type="synonym">Cucurbita pepo var. moschata</name>
    <dbReference type="NCBI Taxonomy" id="3662"/>
    <lineage>
        <taxon>Eukaryota</taxon>
        <taxon>Viridiplantae</taxon>
        <taxon>Streptophyta</taxon>
        <taxon>Embryophyta</taxon>
        <taxon>Tracheophyta</taxon>
        <taxon>Spermatophyta</taxon>
        <taxon>Magnoliopsida</taxon>
        <taxon>eudicotyledons</taxon>
        <taxon>Gunneridae</taxon>
        <taxon>Pentapetalae</taxon>
        <taxon>rosids</taxon>
        <taxon>fabids</taxon>
        <taxon>Cucurbitales</taxon>
        <taxon>Cucurbitaceae</taxon>
        <taxon>Cucurbiteae</taxon>
        <taxon>Cucurbita</taxon>
    </lineage>
</organism>
<evidence type="ECO:0000313" key="5">
    <source>
        <dbReference type="RefSeq" id="XP_022953646.1"/>
    </source>
</evidence>
<dbReference type="InterPro" id="IPR002885">
    <property type="entry name" value="PPR_rpt"/>
</dbReference>
<protein>
    <submittedName>
        <fullName evidence="5">Pentatricopeptide repeat-containing protein At3g61520, mitochondrial-like</fullName>
    </submittedName>
</protein>
<feature type="repeat" description="PPR" evidence="3">
    <location>
        <begin position="151"/>
        <end position="185"/>
    </location>
</feature>